<accession>A0A1S3S3X9</accession>
<dbReference type="OrthoDB" id="2960936at2759"/>
<dbReference type="GO" id="GO:0034727">
    <property type="term" value="P:piecemeal microautophagy of the nucleus"/>
    <property type="evidence" value="ECO:0007669"/>
    <property type="project" value="TreeGrafter"/>
</dbReference>
<evidence type="ECO:0000256" key="9">
    <source>
        <dbReference type="ARBA" id="ARBA00023006"/>
    </source>
</evidence>
<dbReference type="KEGG" id="sasa:106607042"/>
<evidence type="ECO:0000256" key="12">
    <source>
        <dbReference type="RuleBase" id="RU363115"/>
    </source>
</evidence>
<evidence type="ECO:0000313" key="16">
    <source>
        <dbReference type="RefSeq" id="XP_014059076.1"/>
    </source>
</evidence>
<keyword evidence="7" id="KW-0788">Thiol protease</keyword>
<dbReference type="GO" id="GO:0000045">
    <property type="term" value="P:autophagosome assembly"/>
    <property type="evidence" value="ECO:0007669"/>
    <property type="project" value="TreeGrafter"/>
</dbReference>
<evidence type="ECO:0000256" key="2">
    <source>
        <dbReference type="ARBA" id="ARBA00010958"/>
    </source>
</evidence>
<comment type="catalytic activity">
    <reaction evidence="11">
        <text>[protein]-C-terminal L-amino acid-glycyl-phosphatidylethanolamide + H2O = [protein]-C-terminal L-amino acid-glycine + a 1,2-diacyl-sn-glycero-3-phosphoethanolamine</text>
        <dbReference type="Rhea" id="RHEA:67548"/>
        <dbReference type="Rhea" id="RHEA-COMP:17323"/>
        <dbReference type="Rhea" id="RHEA-COMP:17324"/>
        <dbReference type="ChEBI" id="CHEBI:15377"/>
        <dbReference type="ChEBI" id="CHEBI:64612"/>
        <dbReference type="ChEBI" id="CHEBI:172940"/>
        <dbReference type="ChEBI" id="CHEBI:172941"/>
    </reaction>
    <physiologicalReaction direction="left-to-right" evidence="11">
        <dbReference type="Rhea" id="RHEA:67549"/>
    </physiologicalReaction>
</comment>
<name>A0A1S3S3X9_SALSA</name>
<evidence type="ECO:0000256" key="7">
    <source>
        <dbReference type="ARBA" id="ARBA00022807"/>
    </source>
</evidence>
<evidence type="ECO:0000259" key="14">
    <source>
        <dbReference type="Pfam" id="PF03416"/>
    </source>
</evidence>
<dbReference type="EC" id="3.4.22.-" evidence="12"/>
<dbReference type="PANTHER" id="PTHR22624">
    <property type="entry name" value="CYSTEINE PROTEASE ATG4"/>
    <property type="match status" value="1"/>
</dbReference>
<evidence type="ECO:0000256" key="11">
    <source>
        <dbReference type="ARBA" id="ARBA00029362"/>
    </source>
</evidence>
<evidence type="ECO:0000256" key="10">
    <source>
        <dbReference type="ARBA" id="ARBA00029289"/>
    </source>
</evidence>
<evidence type="ECO:0000256" key="3">
    <source>
        <dbReference type="ARBA" id="ARBA00022448"/>
    </source>
</evidence>
<dbReference type="GO" id="GO:0016485">
    <property type="term" value="P:protein processing"/>
    <property type="evidence" value="ECO:0007669"/>
    <property type="project" value="TreeGrafter"/>
</dbReference>
<comment type="subcellular location">
    <subcellularLocation>
        <location evidence="1 12">Cytoplasm</location>
    </subcellularLocation>
</comment>
<comment type="similarity">
    <text evidence="2 12">Belongs to the peptidase C54 family.</text>
</comment>
<evidence type="ECO:0000256" key="5">
    <source>
        <dbReference type="ARBA" id="ARBA00022670"/>
    </source>
</evidence>
<dbReference type="GO" id="GO:0004197">
    <property type="term" value="F:cysteine-type endopeptidase activity"/>
    <property type="evidence" value="ECO:0007669"/>
    <property type="project" value="TreeGrafter"/>
</dbReference>
<evidence type="ECO:0000256" key="4">
    <source>
        <dbReference type="ARBA" id="ARBA00022490"/>
    </source>
</evidence>
<evidence type="ECO:0000256" key="1">
    <source>
        <dbReference type="ARBA" id="ARBA00004496"/>
    </source>
</evidence>
<feature type="domain" description="Peptidase C54 catalytic" evidence="14">
    <location>
        <begin position="111"/>
        <end position="417"/>
    </location>
</feature>
<dbReference type="GO" id="GO:0000423">
    <property type="term" value="P:mitophagy"/>
    <property type="evidence" value="ECO:0007669"/>
    <property type="project" value="TreeGrafter"/>
</dbReference>
<comment type="function">
    <text evidence="12">Cysteine protease that plays a key role in autophagy by mediating both proteolytic activation and delipidation of ATG8 family proteins.</text>
</comment>
<keyword evidence="4 12" id="KW-0963">Cytoplasm</keyword>
<comment type="catalytic activity">
    <reaction evidence="10">
        <text>[protein]-C-terminal L-amino acid-glycyl-phosphatidylserine + H2O = [protein]-C-terminal L-amino acid-glycine + a 1,2-diacyl-sn-glycero-3-phospho-L-serine</text>
        <dbReference type="Rhea" id="RHEA:67576"/>
        <dbReference type="Rhea" id="RHEA-COMP:17324"/>
        <dbReference type="Rhea" id="RHEA-COMP:17326"/>
        <dbReference type="ChEBI" id="CHEBI:15377"/>
        <dbReference type="ChEBI" id="CHEBI:57262"/>
        <dbReference type="ChEBI" id="CHEBI:172940"/>
        <dbReference type="ChEBI" id="CHEBI:172942"/>
    </reaction>
    <physiologicalReaction direction="left-to-right" evidence="10">
        <dbReference type="Rhea" id="RHEA:67577"/>
    </physiologicalReaction>
</comment>
<dbReference type="InterPro" id="IPR038765">
    <property type="entry name" value="Papain-like_cys_pep_sf"/>
</dbReference>
<dbReference type="GO" id="GO:0005737">
    <property type="term" value="C:cytoplasm"/>
    <property type="evidence" value="ECO:0007669"/>
    <property type="project" value="UniProtKB-SubCell"/>
</dbReference>
<dbReference type="GO" id="GO:0015031">
    <property type="term" value="P:protein transport"/>
    <property type="evidence" value="ECO:0007669"/>
    <property type="project" value="UniProtKB-KW"/>
</dbReference>
<organism evidence="15 16">
    <name type="scientific">Salmo salar</name>
    <name type="common">Atlantic salmon</name>
    <dbReference type="NCBI Taxonomy" id="8030"/>
    <lineage>
        <taxon>Eukaryota</taxon>
        <taxon>Metazoa</taxon>
        <taxon>Chordata</taxon>
        <taxon>Craniata</taxon>
        <taxon>Vertebrata</taxon>
        <taxon>Euteleostomi</taxon>
        <taxon>Actinopterygii</taxon>
        <taxon>Neopterygii</taxon>
        <taxon>Teleostei</taxon>
        <taxon>Protacanthopterygii</taxon>
        <taxon>Salmoniformes</taxon>
        <taxon>Salmonidae</taxon>
        <taxon>Salmoninae</taxon>
        <taxon>Salmo</taxon>
    </lineage>
</organism>
<reference evidence="16" key="1">
    <citation type="submission" date="2025-08" db="UniProtKB">
        <authorList>
            <consortium name="RefSeq"/>
        </authorList>
    </citation>
    <scope>IDENTIFICATION</scope>
</reference>
<keyword evidence="5 12" id="KW-0645">Protease</keyword>
<evidence type="ECO:0000313" key="15">
    <source>
        <dbReference type="Proteomes" id="UP001652741"/>
    </source>
</evidence>
<feature type="compositionally biased region" description="Polar residues" evidence="13">
    <location>
        <begin position="40"/>
        <end position="51"/>
    </location>
</feature>
<feature type="region of interest" description="Disordered" evidence="13">
    <location>
        <begin position="1"/>
        <end position="64"/>
    </location>
</feature>
<evidence type="ECO:0000256" key="13">
    <source>
        <dbReference type="SAM" id="MobiDB-lite"/>
    </source>
</evidence>
<evidence type="ECO:0000256" key="6">
    <source>
        <dbReference type="ARBA" id="ARBA00022801"/>
    </source>
</evidence>
<dbReference type="GO" id="GO:0035973">
    <property type="term" value="P:aggrephagy"/>
    <property type="evidence" value="ECO:0007669"/>
    <property type="project" value="TreeGrafter"/>
</dbReference>
<keyword evidence="8 12" id="KW-0653">Protein transport</keyword>
<dbReference type="InterPro" id="IPR005078">
    <property type="entry name" value="Peptidase_C54"/>
</dbReference>
<dbReference type="GO" id="GO:0019786">
    <property type="term" value="F:protein-phosphatidylethanolamide deconjugating activity"/>
    <property type="evidence" value="ECO:0007669"/>
    <property type="project" value="InterPro"/>
</dbReference>
<proteinExistence type="inferred from homology"/>
<keyword evidence="6 12" id="KW-0378">Hydrolase</keyword>
<sequence length="482" mass="53481">MAIRKRPPDSWSSPVVMNPSSPCEGQSPEGDPPDDWFHLSTMSLGTHGSDGSQDDPEEPEEKGRLKSKLVSAWNNVKYGWSFKSKARFSKTSPLTMLGQSYLLSHGVERECFRRAFATLLWLTYRRGFPQLDGSSLTTDSGWGCMLRSGQMLLAQGLLLHLLPPGWTWLSANHVSKDDMEVQESRSLGPEVTKKGRRKSIVSFLESRTEVTHRRVVSWFGDHPIAPFGLHQLVEQGTSSGKKAGDWYGPSIVAHILRKAVDAASSEVSNLTVYVAQDCAVYIDDVVRLCERPLSEGSTGPSPAWKSVIILVPVRLGGEVLNPTYIKCVKNLLRLECCIGIIGGKPKHSLFFVGYQDEQLLCLDPHYSQSTVDITQDNFPLESFHCKCPRKISFSRMDPSCTIGFYAKSQKEFELLCSAVSTALSSSTERYPIFTIAEGQGQDGGQEDESDAPPNSVTHILTKDKARLRRTNNSNSMDEFVLL</sequence>
<protein>
    <recommendedName>
        <fullName evidence="12">Cysteine protease</fullName>
        <ecNumber evidence="12">3.4.22.-</ecNumber>
    </recommendedName>
</protein>
<keyword evidence="3" id="KW-0813">Transport</keyword>
<evidence type="ECO:0000256" key="8">
    <source>
        <dbReference type="ARBA" id="ARBA00022927"/>
    </source>
</evidence>
<dbReference type="SUPFAM" id="SSF54001">
    <property type="entry name" value="Cysteine proteinases"/>
    <property type="match status" value="1"/>
</dbReference>
<dbReference type="RefSeq" id="XP_014059076.1">
    <property type="nucleotide sequence ID" value="XM_014203601.2"/>
</dbReference>
<feature type="compositionally biased region" description="Polar residues" evidence="13">
    <location>
        <begin position="10"/>
        <end position="24"/>
    </location>
</feature>
<dbReference type="Pfam" id="PF03416">
    <property type="entry name" value="Peptidase_C54"/>
    <property type="match status" value="1"/>
</dbReference>
<gene>
    <name evidence="16" type="primary">LOC106607042</name>
</gene>
<dbReference type="GeneID" id="106607042"/>
<keyword evidence="9 12" id="KW-0072">Autophagy</keyword>
<keyword evidence="15" id="KW-1185">Reference proteome</keyword>
<dbReference type="Proteomes" id="UP001652741">
    <property type="component" value="Chromosome ssa06"/>
</dbReference>
<dbReference type="InterPro" id="IPR046792">
    <property type="entry name" value="Peptidase_C54_cat"/>
</dbReference>
<dbReference type="AlphaFoldDB" id="A0A1S3S3X9"/>
<dbReference type="PANTHER" id="PTHR22624:SF36">
    <property type="entry name" value="CYSTEINE PROTEASE ATG4D"/>
    <property type="match status" value="1"/>
</dbReference>